<sequence>MPTSPAPADQILLPVPRPSLRAGSRPTLMDRFLAFDAEHPYVYRALERLTADRLATGATRVGLKALFEDLRWQLPAGVRGLNNNFTALYARKLIADHPHWASAFELRRRRTL</sequence>
<dbReference type="Proteomes" id="UP000031523">
    <property type="component" value="Chromosome"/>
</dbReference>
<gene>
    <name evidence="1" type="ORF">SLNWT_1295</name>
</gene>
<dbReference type="EMBL" id="CP010519">
    <property type="protein sequence ID" value="AJE81671.1"/>
    <property type="molecule type" value="Genomic_DNA"/>
</dbReference>
<organism evidence="1 2">
    <name type="scientific">Streptomyces albus (strain ATCC 21838 / DSM 41398 / FERM P-419 / JCM 4703 / NBRC 107858)</name>
    <dbReference type="NCBI Taxonomy" id="1081613"/>
    <lineage>
        <taxon>Bacteria</taxon>
        <taxon>Bacillati</taxon>
        <taxon>Actinomycetota</taxon>
        <taxon>Actinomycetes</taxon>
        <taxon>Kitasatosporales</taxon>
        <taxon>Streptomycetaceae</taxon>
        <taxon>Streptomyces</taxon>
    </lineage>
</organism>
<evidence type="ECO:0000313" key="2">
    <source>
        <dbReference type="Proteomes" id="UP000031523"/>
    </source>
</evidence>
<name>A0A0B5ESF8_STRA4</name>
<proteinExistence type="predicted"/>
<dbReference type="AlphaFoldDB" id="A0A0B5ESF8"/>
<accession>A0A0B5ESF8</accession>
<keyword evidence="2" id="KW-1185">Reference proteome</keyword>
<reference evidence="1 2" key="1">
    <citation type="submission" date="2015-01" db="EMBL/GenBank/DDBJ databases">
        <title>Enhanced salinomycin production by adjusting the supply of polyketide extender units in Streptomyce albus DSM 41398.</title>
        <authorList>
            <person name="Lu C."/>
        </authorList>
    </citation>
    <scope>NUCLEOTIDE SEQUENCE [LARGE SCALE GENOMIC DNA]</scope>
    <source>
        <strain evidence="2">ATCC 21838 / DSM 41398 / FERM P-419 / JCM 4703 / NBRC 107858</strain>
    </source>
</reference>
<protein>
    <submittedName>
        <fullName evidence="1">Uncharacterized protein</fullName>
    </submittedName>
</protein>
<dbReference type="KEGG" id="sals:SLNWT_1295"/>
<evidence type="ECO:0000313" key="1">
    <source>
        <dbReference type="EMBL" id="AJE81671.1"/>
    </source>
</evidence>